<evidence type="ECO:0000256" key="4">
    <source>
        <dbReference type="ARBA" id="ARBA00022801"/>
    </source>
</evidence>
<dbReference type="Proteomes" id="UP001516023">
    <property type="component" value="Unassembled WGS sequence"/>
</dbReference>
<dbReference type="Gene3D" id="6.20.210.10">
    <property type="entry name" value="Nin one binding (NOB1), Zn-ribbon-like"/>
    <property type="match status" value="1"/>
</dbReference>
<dbReference type="SUPFAM" id="SSF144206">
    <property type="entry name" value="NOB1 zinc finger-like"/>
    <property type="match status" value="1"/>
</dbReference>
<keyword evidence="3" id="KW-0479">Metal-binding</keyword>
<dbReference type="GO" id="GO:0046872">
    <property type="term" value="F:metal ion binding"/>
    <property type="evidence" value="ECO:0007669"/>
    <property type="project" value="UniProtKB-KW"/>
</dbReference>
<feature type="compositionally biased region" description="Polar residues" evidence="5">
    <location>
        <begin position="170"/>
        <end position="180"/>
    </location>
</feature>
<protein>
    <recommendedName>
        <fullName evidence="10">20S-pre-rRNA D-site endonuclease NOB1</fullName>
    </recommendedName>
</protein>
<dbReference type="Gene3D" id="3.40.50.1010">
    <property type="entry name" value="5'-nuclease"/>
    <property type="match status" value="1"/>
</dbReference>
<comment type="similarity">
    <text evidence="1">Belongs to the NOB1 family.</text>
</comment>
<evidence type="ECO:0008006" key="10">
    <source>
        <dbReference type="Google" id="ProtNLM"/>
    </source>
</evidence>
<accession>A0ABD3P9S4</accession>
<evidence type="ECO:0000256" key="5">
    <source>
        <dbReference type="SAM" id="MobiDB-lite"/>
    </source>
</evidence>
<proteinExistence type="inferred from homology"/>
<keyword evidence="2" id="KW-0540">Nuclease</keyword>
<dbReference type="PANTHER" id="PTHR12814">
    <property type="entry name" value="RNA-BINDING PROTEIN NOB1"/>
    <property type="match status" value="1"/>
</dbReference>
<feature type="domain" description="Ribonuclease PIN" evidence="7">
    <location>
        <begin position="19"/>
        <end position="122"/>
    </location>
</feature>
<dbReference type="PANTHER" id="PTHR12814:SF2">
    <property type="entry name" value="RNA-BINDING PROTEIN NOB1"/>
    <property type="match status" value="1"/>
</dbReference>
<evidence type="ECO:0000259" key="7">
    <source>
        <dbReference type="Pfam" id="PF17146"/>
    </source>
</evidence>
<evidence type="ECO:0000259" key="6">
    <source>
        <dbReference type="Pfam" id="PF08772"/>
    </source>
</evidence>
<feature type="region of interest" description="Disordered" evidence="5">
    <location>
        <begin position="149"/>
        <end position="180"/>
    </location>
</feature>
<dbReference type="Pfam" id="PF08772">
    <property type="entry name" value="Zn_ribbon_NOB1"/>
    <property type="match status" value="1"/>
</dbReference>
<dbReference type="AlphaFoldDB" id="A0ABD3P9S4"/>
<dbReference type="Pfam" id="PF17146">
    <property type="entry name" value="PIN_6"/>
    <property type="match status" value="1"/>
</dbReference>
<dbReference type="EMBL" id="JABMIG020000228">
    <property type="protein sequence ID" value="KAL3784798.1"/>
    <property type="molecule type" value="Genomic_DNA"/>
</dbReference>
<keyword evidence="4" id="KW-0378">Hydrolase</keyword>
<evidence type="ECO:0000256" key="1">
    <source>
        <dbReference type="ARBA" id="ARBA00005858"/>
    </source>
</evidence>
<dbReference type="CDD" id="cd09876">
    <property type="entry name" value="PIN_Nob1-like"/>
    <property type="match status" value="1"/>
</dbReference>
<dbReference type="InterPro" id="IPR036283">
    <property type="entry name" value="NOB1_Zf-like_sf"/>
</dbReference>
<dbReference type="GO" id="GO:0016787">
    <property type="term" value="F:hydrolase activity"/>
    <property type="evidence" value="ECO:0007669"/>
    <property type="project" value="UniProtKB-KW"/>
</dbReference>
<dbReference type="GO" id="GO:0005737">
    <property type="term" value="C:cytoplasm"/>
    <property type="evidence" value="ECO:0007669"/>
    <property type="project" value="UniProtKB-ARBA"/>
</dbReference>
<organism evidence="8 9">
    <name type="scientific">Cyclotella cryptica</name>
    <dbReference type="NCBI Taxonomy" id="29204"/>
    <lineage>
        <taxon>Eukaryota</taxon>
        <taxon>Sar</taxon>
        <taxon>Stramenopiles</taxon>
        <taxon>Ochrophyta</taxon>
        <taxon>Bacillariophyta</taxon>
        <taxon>Coscinodiscophyceae</taxon>
        <taxon>Thalassiosirophycidae</taxon>
        <taxon>Stephanodiscales</taxon>
        <taxon>Stephanodiscaceae</taxon>
        <taxon>Cyclotella</taxon>
    </lineage>
</organism>
<feature type="region of interest" description="Disordered" evidence="5">
    <location>
        <begin position="411"/>
        <end position="447"/>
    </location>
</feature>
<reference evidence="8 9" key="1">
    <citation type="journal article" date="2020" name="G3 (Bethesda)">
        <title>Improved Reference Genome for Cyclotella cryptica CCMP332, a Model for Cell Wall Morphogenesis, Salinity Adaptation, and Lipid Production in Diatoms (Bacillariophyta).</title>
        <authorList>
            <person name="Roberts W.R."/>
            <person name="Downey K.M."/>
            <person name="Ruck E.C."/>
            <person name="Traller J.C."/>
            <person name="Alverson A.J."/>
        </authorList>
    </citation>
    <scope>NUCLEOTIDE SEQUENCE [LARGE SCALE GENOMIC DNA]</scope>
    <source>
        <strain evidence="8 9">CCMP332</strain>
    </source>
</reference>
<dbReference type="FunFam" id="3.40.50.1010:FF:000020">
    <property type="entry name" value="20S-pre-rRNA D-site endonuclease NOB1"/>
    <property type="match status" value="1"/>
</dbReference>
<dbReference type="InterPro" id="IPR039907">
    <property type="entry name" value="NOB1"/>
</dbReference>
<keyword evidence="9" id="KW-1185">Reference proteome</keyword>
<evidence type="ECO:0000313" key="9">
    <source>
        <dbReference type="Proteomes" id="UP001516023"/>
    </source>
</evidence>
<feature type="region of interest" description="Disordered" evidence="5">
    <location>
        <begin position="523"/>
        <end position="587"/>
    </location>
</feature>
<evidence type="ECO:0000313" key="8">
    <source>
        <dbReference type="EMBL" id="KAL3784798.1"/>
    </source>
</evidence>
<name>A0ABD3P9S4_9STRA</name>
<dbReference type="InterPro" id="IPR014881">
    <property type="entry name" value="NOB1_Zn-bd"/>
</dbReference>
<dbReference type="GO" id="GO:0006364">
    <property type="term" value="P:rRNA processing"/>
    <property type="evidence" value="ECO:0007669"/>
    <property type="project" value="UniProtKB-ARBA"/>
</dbReference>
<evidence type="ECO:0000256" key="3">
    <source>
        <dbReference type="ARBA" id="ARBA00022723"/>
    </source>
</evidence>
<dbReference type="GO" id="GO:0004521">
    <property type="term" value="F:RNA endonuclease activity"/>
    <property type="evidence" value="ECO:0007669"/>
    <property type="project" value="UniProtKB-ARBA"/>
</dbReference>
<feature type="region of interest" description="Disordered" evidence="5">
    <location>
        <begin position="756"/>
        <end position="791"/>
    </location>
</feature>
<sequence length="791" mass="85955">MTDAINNTSPAPTEKYHALIVDSGAIIKQSTFTHLHHSAKHFYTVPAVLNEVRDAKSRQHLEEFQMRLASLPASGDGNATKLETRLPSPSALAAVSEFARKTGDYPQLSGVDLQILALLYELECEACETFGNTLDHVRREPKRVLGVSVRPLNGDGKRADKGTRGCGDSVSGQSNASDGVGSSINSLNMTSFFSGNADGIIDAGQVDIEYDDDEFDEETRADSVVTESAISTDAEKNNQSNKSSWAMLVNPNVASTAPLLNYYLASTSISVKSSTVAAERVEDPSDGIIADTADAIDGVNGQFDDASESSEVGENLDSDDEARAIQIANAGSDEEMSDEECDVFILEPHEAAYFKKLKEQKALNATNQDDYLVAQLRSQKIADAGKVSQPLREDDERLDSEFPSLAAAAAVPYDGSDDEYENDSNNGLSTWEQEEEERKKKSLQPMVNGRIQSAPVKYKSFRKYGHLLSSEGSASSIAKTKQNSNDEKVPDAVSSFARDKEGDAIDASGVTSNQEYKSRIMESGGATSALDAPTEMTADDDDGEGWVTSTRDIQHIKATGSLHLPQSGNASNGKRKSHPPKNPAPPITQRAACATTDFAMQNVILQMNLELLTVDGVRVRRLKTWVTRCAACFTIYGGSDDKKGKSGVRLFCDKCGSNALQRIAASVDRNTGRLKLHMKKNYQYNTRGTKFSLPKAGKGNKYEGDLLLAEDQLLYGAWAQKVRKGKSKSLGESMFGSDLASDLGCRADLTKRDDIKVGFGRRNPNSAKFGRERRGKKKKNTQDKACGLRRY</sequence>
<evidence type="ECO:0000256" key="2">
    <source>
        <dbReference type="ARBA" id="ARBA00022722"/>
    </source>
</evidence>
<feature type="domain" description="Nin one binding (NOB1) Zn-ribbon-like" evidence="6">
    <location>
        <begin position="619"/>
        <end position="697"/>
    </location>
</feature>
<dbReference type="InterPro" id="IPR033411">
    <property type="entry name" value="Ribonuclease_PIN"/>
</dbReference>
<comment type="caution">
    <text evidence="8">The sequence shown here is derived from an EMBL/GenBank/DDBJ whole genome shotgun (WGS) entry which is preliminary data.</text>
</comment>
<gene>
    <name evidence="8" type="ORF">HJC23_013838</name>
</gene>
<dbReference type="GO" id="GO:0031981">
    <property type="term" value="C:nuclear lumen"/>
    <property type="evidence" value="ECO:0007669"/>
    <property type="project" value="UniProtKB-ARBA"/>
</dbReference>